<keyword evidence="3 5" id="KW-0238">DNA-binding</keyword>
<dbReference type="Pfam" id="PF02198">
    <property type="entry name" value="SAM_PNT"/>
    <property type="match status" value="1"/>
</dbReference>
<dbReference type="InterPro" id="IPR000418">
    <property type="entry name" value="Ets_dom"/>
</dbReference>
<reference evidence="9" key="1">
    <citation type="submission" date="2007-02" db="EMBL/GenBank/DDBJ databases">
        <title>FGF signaling controls formation of the apical sensory tuft in the cnidarian Nematostella vectensis.</title>
        <authorList>
            <person name="Rentzsch F."/>
            <person name="Fritzenwanker J.H."/>
            <person name="Technau U."/>
        </authorList>
    </citation>
    <scope>NUCLEOTIDE SEQUENCE</scope>
</reference>
<dbReference type="InterPro" id="IPR013761">
    <property type="entry name" value="SAM/pointed_sf"/>
</dbReference>
<feature type="compositionally biased region" description="Polar residues" evidence="6">
    <location>
        <begin position="238"/>
        <end position="249"/>
    </location>
</feature>
<dbReference type="AlphaFoldDB" id="A7XDP6"/>
<dbReference type="RefSeq" id="XP_032236866.1">
    <property type="nucleotide sequence ID" value="XM_032380975.2"/>
</dbReference>
<dbReference type="FunFam" id="1.10.150.50:FF:000014">
    <property type="entry name" value="Protein c-ets-1 isoform 1"/>
    <property type="match status" value="1"/>
</dbReference>
<comment type="similarity">
    <text evidence="2 5">Belongs to the ETS family.</text>
</comment>
<sequence>MYGLSSESNVVPDASVYVQDTLLEEQSLFDSSFHDAYKPVKPNSKTDSYYKKRPLEAELEEPAAKRAFVPNDDYLERNSPSPAPQSLAHDNRRVIVPADPLCWTKEHVRQWILWAIKEFSLKDIDIDRFNIDGRDLCRLTRDDFMKLAPAYNGDILMAHLCVLRKTPLPNLTSDDIDSALAPASVSTQSCTAYTPTSSLYDSRPHPVITSNPNAASSRSTDYSMSRYSNNDAYDRATPTWSAPASQTPRLSHMKDGVVPNKTVPEATVQTGSFNASPMPHRADTPATGSGQIQLWQFLLELLSDPKNANCIAWEGTNGEFKLVDPDEVARRWGERKNKPNMNYDKLSRALRYYYDKNIMTKIHGKRYAYKYDFQGLAQLNQPITSDAQAHAQAAYKFPGSDFYAGFPTASLYSHPGANTCFQMPYWGRAPPAYPQTRPMYPSPMASMTYYA</sequence>
<dbReference type="Gene3D" id="1.10.10.10">
    <property type="entry name" value="Winged helix-like DNA-binding domain superfamily/Winged helix DNA-binding domain"/>
    <property type="match status" value="1"/>
</dbReference>
<dbReference type="SMART" id="SM00413">
    <property type="entry name" value="ETS"/>
    <property type="match status" value="1"/>
</dbReference>
<dbReference type="PANTHER" id="PTHR11849">
    <property type="entry name" value="ETS"/>
    <property type="match status" value="1"/>
</dbReference>
<dbReference type="SMART" id="SM00251">
    <property type="entry name" value="SAM_PNT"/>
    <property type="match status" value="1"/>
</dbReference>
<dbReference type="Pfam" id="PF00178">
    <property type="entry name" value="Ets"/>
    <property type="match status" value="1"/>
</dbReference>
<dbReference type="GO" id="GO:0005634">
    <property type="term" value="C:nucleus"/>
    <property type="evidence" value="ECO:0007669"/>
    <property type="project" value="UniProtKB-SubCell"/>
</dbReference>
<feature type="domain" description="ETS" evidence="7">
    <location>
        <begin position="292"/>
        <end position="372"/>
    </location>
</feature>
<dbReference type="CDD" id="cd08531">
    <property type="entry name" value="SAM_PNT-ERG_FLI-1"/>
    <property type="match status" value="1"/>
</dbReference>
<proteinExistence type="evidence at transcript level"/>
<dbReference type="KEGG" id="nve:116617866"/>
<feature type="domain" description="PNT" evidence="8">
    <location>
        <begin position="82"/>
        <end position="167"/>
    </location>
</feature>
<evidence type="ECO:0000256" key="5">
    <source>
        <dbReference type="RuleBase" id="RU004019"/>
    </source>
</evidence>
<evidence type="ECO:0000256" key="6">
    <source>
        <dbReference type="SAM" id="MobiDB-lite"/>
    </source>
</evidence>
<dbReference type="FunFam" id="1.10.10.10:FF:000343">
    <property type="entry name" value="Ets at 65A, isoform C"/>
    <property type="match status" value="1"/>
</dbReference>
<dbReference type="PANTHER" id="PTHR11849:SF304">
    <property type="entry name" value="DNA-BINDING PROTEIN D-ETS-3"/>
    <property type="match status" value="1"/>
</dbReference>
<dbReference type="SUPFAM" id="SSF46785">
    <property type="entry name" value="Winged helix' DNA-binding domain"/>
    <property type="match status" value="1"/>
</dbReference>
<organism evidence="9">
    <name type="scientific">Nematostella vectensis</name>
    <name type="common">Starlet sea anemone</name>
    <dbReference type="NCBI Taxonomy" id="45351"/>
    <lineage>
        <taxon>Eukaryota</taxon>
        <taxon>Metazoa</taxon>
        <taxon>Cnidaria</taxon>
        <taxon>Anthozoa</taxon>
        <taxon>Hexacorallia</taxon>
        <taxon>Actiniaria</taxon>
        <taxon>Edwardsiidae</taxon>
        <taxon>Nematostella</taxon>
    </lineage>
</organism>
<dbReference type="InterPro" id="IPR036388">
    <property type="entry name" value="WH-like_DNA-bd_sf"/>
</dbReference>
<accession>A7XDP6</accession>
<evidence type="ECO:0000256" key="1">
    <source>
        <dbReference type="ARBA" id="ARBA00004123"/>
    </source>
</evidence>
<dbReference type="PROSITE" id="PS00345">
    <property type="entry name" value="ETS_DOMAIN_1"/>
    <property type="match status" value="1"/>
</dbReference>
<dbReference type="PROSITE" id="PS00346">
    <property type="entry name" value="ETS_DOMAIN_2"/>
    <property type="match status" value="1"/>
</dbReference>
<dbReference type="Gene3D" id="1.10.150.50">
    <property type="entry name" value="Transcription Factor, Ets-1"/>
    <property type="match status" value="1"/>
</dbReference>
<dbReference type="GO" id="GO:0003700">
    <property type="term" value="F:DNA-binding transcription factor activity"/>
    <property type="evidence" value="ECO:0007669"/>
    <property type="project" value="InterPro"/>
</dbReference>
<dbReference type="GeneID" id="116617866"/>
<dbReference type="SUPFAM" id="SSF47769">
    <property type="entry name" value="SAM/Pointed domain"/>
    <property type="match status" value="1"/>
</dbReference>
<evidence type="ECO:0000259" key="8">
    <source>
        <dbReference type="PROSITE" id="PS51433"/>
    </source>
</evidence>
<keyword evidence="4 5" id="KW-0539">Nucleus</keyword>
<feature type="region of interest" description="Disordered" evidence="6">
    <location>
        <begin position="235"/>
        <end position="256"/>
    </location>
</feature>
<feature type="region of interest" description="Disordered" evidence="6">
    <location>
        <begin position="203"/>
        <end position="223"/>
    </location>
</feature>
<evidence type="ECO:0000256" key="2">
    <source>
        <dbReference type="ARBA" id="ARBA00005562"/>
    </source>
</evidence>
<evidence type="ECO:0000256" key="4">
    <source>
        <dbReference type="ARBA" id="ARBA00023242"/>
    </source>
</evidence>
<dbReference type="OrthoDB" id="10067219at2759"/>
<comment type="subcellular location">
    <subcellularLocation>
        <location evidence="1 5">Nucleus</location>
    </subcellularLocation>
</comment>
<protein>
    <submittedName>
        <fullName evidence="9">Ets domain transcription factor</fullName>
    </submittedName>
</protein>
<dbReference type="InterPro" id="IPR046328">
    <property type="entry name" value="ETS_fam"/>
</dbReference>
<dbReference type="HOGENOM" id="CLU_099695_2_1_1"/>
<name>A7XDP6_NEMVE</name>
<evidence type="ECO:0000256" key="3">
    <source>
        <dbReference type="ARBA" id="ARBA00023125"/>
    </source>
</evidence>
<dbReference type="InterPro" id="IPR003118">
    <property type="entry name" value="Pointed_dom"/>
</dbReference>
<feature type="compositionally biased region" description="Polar residues" evidence="6">
    <location>
        <begin position="208"/>
        <end position="223"/>
    </location>
</feature>
<dbReference type="PROSITE" id="PS50061">
    <property type="entry name" value="ETS_DOMAIN_3"/>
    <property type="match status" value="1"/>
</dbReference>
<dbReference type="PRINTS" id="PR00454">
    <property type="entry name" value="ETSDOMAIN"/>
</dbReference>
<dbReference type="PROSITE" id="PS51433">
    <property type="entry name" value="PNT"/>
    <property type="match status" value="1"/>
</dbReference>
<evidence type="ECO:0000313" key="9">
    <source>
        <dbReference type="EMBL" id="ABR10071.1"/>
    </source>
</evidence>
<dbReference type="GO" id="GO:0043565">
    <property type="term" value="F:sequence-specific DNA binding"/>
    <property type="evidence" value="ECO:0007669"/>
    <property type="project" value="InterPro"/>
</dbReference>
<dbReference type="EMBL" id="EF427936">
    <property type="protein sequence ID" value="ABR10071.1"/>
    <property type="molecule type" value="mRNA"/>
</dbReference>
<evidence type="ECO:0000259" key="7">
    <source>
        <dbReference type="PROSITE" id="PS50061"/>
    </source>
</evidence>
<dbReference type="GO" id="GO:0006357">
    <property type="term" value="P:regulation of transcription by RNA polymerase II"/>
    <property type="evidence" value="ECO:0007669"/>
    <property type="project" value="InterPro"/>
</dbReference>
<dbReference type="InterPro" id="IPR036390">
    <property type="entry name" value="WH_DNA-bd_sf"/>
</dbReference>